<dbReference type="CDD" id="cd01562">
    <property type="entry name" value="Thr-dehyd"/>
    <property type="match status" value="1"/>
</dbReference>
<dbReference type="GO" id="GO:0006567">
    <property type="term" value="P:L-threonine catabolic process"/>
    <property type="evidence" value="ECO:0007669"/>
    <property type="project" value="InterPro"/>
</dbReference>
<dbReference type="GO" id="GO:0004794">
    <property type="term" value="F:threonine deaminase activity"/>
    <property type="evidence" value="ECO:0007669"/>
    <property type="project" value="UniProtKB-EC"/>
</dbReference>
<dbReference type="InterPro" id="IPR050147">
    <property type="entry name" value="Ser/Thr_Dehydratase"/>
</dbReference>
<dbReference type="GO" id="GO:0030170">
    <property type="term" value="F:pyridoxal phosphate binding"/>
    <property type="evidence" value="ECO:0007669"/>
    <property type="project" value="InterPro"/>
</dbReference>
<dbReference type="InterPro" id="IPR044561">
    <property type="entry name" value="ACT_ThrD-II-like"/>
</dbReference>
<dbReference type="NCBIfam" id="TIGR01127">
    <property type="entry name" value="ilvA_1Cterm"/>
    <property type="match status" value="1"/>
</dbReference>
<dbReference type="Pfam" id="PF00291">
    <property type="entry name" value="PALP"/>
    <property type="match status" value="1"/>
</dbReference>
<evidence type="ECO:0000256" key="2">
    <source>
        <dbReference type="ARBA" id="ARBA00004810"/>
    </source>
</evidence>
<dbReference type="RefSeq" id="WP_148689486.1">
    <property type="nucleotide sequence ID" value="NZ_LT671858.1"/>
</dbReference>
<dbReference type="GO" id="GO:0003941">
    <property type="term" value="F:L-serine ammonia-lyase activity"/>
    <property type="evidence" value="ECO:0007669"/>
    <property type="project" value="TreeGrafter"/>
</dbReference>
<proteinExistence type="inferred from homology"/>
<dbReference type="PANTHER" id="PTHR48078">
    <property type="entry name" value="THREONINE DEHYDRATASE, MITOCHONDRIAL-RELATED"/>
    <property type="match status" value="1"/>
</dbReference>
<gene>
    <name evidence="9" type="ORF">CSP5_0244</name>
</gene>
<dbReference type="GO" id="GO:0006565">
    <property type="term" value="P:L-serine catabolic process"/>
    <property type="evidence" value="ECO:0007669"/>
    <property type="project" value="TreeGrafter"/>
</dbReference>
<dbReference type="EC" id="4.3.1.19" evidence="4"/>
<organism evidence="9 10">
    <name type="scientific">Cuniculiplasma divulgatum</name>
    <dbReference type="NCBI Taxonomy" id="1673428"/>
    <lineage>
        <taxon>Archaea</taxon>
        <taxon>Methanobacteriati</taxon>
        <taxon>Thermoplasmatota</taxon>
        <taxon>Thermoplasmata</taxon>
        <taxon>Thermoplasmatales</taxon>
        <taxon>Cuniculiplasmataceae</taxon>
        <taxon>Cuniculiplasma</taxon>
    </lineage>
</organism>
<dbReference type="PANTHER" id="PTHR48078:SF6">
    <property type="entry name" value="L-THREONINE DEHYDRATASE CATABOLIC TDCB"/>
    <property type="match status" value="1"/>
</dbReference>
<dbReference type="SUPFAM" id="SSF55021">
    <property type="entry name" value="ACT-like"/>
    <property type="match status" value="1"/>
</dbReference>
<dbReference type="PROSITE" id="PS00165">
    <property type="entry name" value="DEHYDRATASE_SER_THR"/>
    <property type="match status" value="1"/>
</dbReference>
<dbReference type="CDD" id="cd04886">
    <property type="entry name" value="ACT_ThrD-II-like"/>
    <property type="match status" value="1"/>
</dbReference>
<dbReference type="InterPro" id="IPR002912">
    <property type="entry name" value="ACT_dom"/>
</dbReference>
<evidence type="ECO:0000256" key="4">
    <source>
        <dbReference type="ARBA" id="ARBA00012096"/>
    </source>
</evidence>
<evidence type="ECO:0000256" key="7">
    <source>
        <dbReference type="ARBA" id="ARBA00023239"/>
    </source>
</evidence>
<dbReference type="PROSITE" id="PS51671">
    <property type="entry name" value="ACT"/>
    <property type="match status" value="1"/>
</dbReference>
<dbReference type="AlphaFoldDB" id="A0A1N5SIU9"/>
<dbReference type="Gene3D" id="3.40.50.1100">
    <property type="match status" value="2"/>
</dbReference>
<dbReference type="GO" id="GO:0009097">
    <property type="term" value="P:isoleucine biosynthetic process"/>
    <property type="evidence" value="ECO:0007669"/>
    <property type="project" value="UniProtKB-UniPathway"/>
</dbReference>
<dbReference type="InterPro" id="IPR000634">
    <property type="entry name" value="Ser/Thr_deHydtase_PyrdxlP-BS"/>
</dbReference>
<dbReference type="GeneID" id="41587547"/>
<evidence type="ECO:0000313" key="9">
    <source>
        <dbReference type="EMBL" id="SIM35915.1"/>
    </source>
</evidence>
<sequence>MSESKQMPTFQDIQDARKFLRGKTEITPLMYSKTFSDMFNAPIYLKLENFQKTGSFKSRGALFKISMLTEKEKTAGVVACSAGNHAQGVAFAARASGISSKIVMPSYTISAKINAVRNYGAEILLHGDSYAESYLEAKRIALSEGRTFIDGFNDRFIISGQGTIGLEIIEQLPEVENVIVPTGGGGLISGIAMAIKESGKTTRVYGVQSENCDAVIQNLSGGPVVGSRGFTIADGIAVQNPGDMNIELIRKYVDNVVSVNDEQMAYALFKLLERQKIVVEASGAAPLAAIMSRKIDLKGKPTVLVVSGGNIDLLLLSKIIFKSMEIDLGLVRIECKIPDRPGTLQKITSSISASGANIFHAEVDNLSQDTPVGYQNIRFSINVRDKDHLDILLERLKESGYKFVVKSD</sequence>
<comment type="cofactor">
    <cofactor evidence="1">
        <name>pyridoxal 5'-phosphate</name>
        <dbReference type="ChEBI" id="CHEBI:597326"/>
    </cofactor>
</comment>
<keyword evidence="5" id="KW-0100">Branched-chain amino acid biosynthesis</keyword>
<keyword evidence="7" id="KW-0456">Lyase</keyword>
<dbReference type="SUPFAM" id="SSF53686">
    <property type="entry name" value="Tryptophan synthase beta subunit-like PLP-dependent enzymes"/>
    <property type="match status" value="1"/>
</dbReference>
<dbReference type="InterPro" id="IPR036052">
    <property type="entry name" value="TrpB-like_PALP_sf"/>
</dbReference>
<evidence type="ECO:0000256" key="5">
    <source>
        <dbReference type="ARBA" id="ARBA00022624"/>
    </source>
</evidence>
<reference evidence="9 10" key="1">
    <citation type="submission" date="2016-04" db="EMBL/GenBank/DDBJ databases">
        <authorList>
            <person name="Evans L.H."/>
            <person name="Alamgir A."/>
            <person name="Owens N."/>
            <person name="Weber N.D."/>
            <person name="Virtaneva K."/>
            <person name="Barbian K."/>
            <person name="Babar A."/>
            <person name="Rosenke K."/>
        </authorList>
    </citation>
    <scope>NUCLEOTIDE SEQUENCE [LARGE SCALE GENOMIC DNA]</scope>
    <source>
        <strain evidence="10">S5(T) (JCM 30642 \VKM B-2941)</strain>
    </source>
</reference>
<name>A0A1N5SIU9_9ARCH</name>
<dbReference type="EMBL" id="LT671858">
    <property type="protein sequence ID" value="SIM35915.1"/>
    <property type="molecule type" value="Genomic_DNA"/>
</dbReference>
<accession>A0A1N5SIU9</accession>
<keyword evidence="5" id="KW-0028">Amino-acid biosynthesis</keyword>
<dbReference type="Pfam" id="PF13291">
    <property type="entry name" value="ACT_4"/>
    <property type="match status" value="1"/>
</dbReference>
<dbReference type="InterPro" id="IPR045865">
    <property type="entry name" value="ACT-like_dom_sf"/>
</dbReference>
<protein>
    <recommendedName>
        <fullName evidence="4">threonine ammonia-lyase</fullName>
        <ecNumber evidence="4">4.3.1.19</ecNumber>
    </recommendedName>
</protein>
<dbReference type="InterPro" id="IPR001926">
    <property type="entry name" value="TrpB-like_PALP"/>
</dbReference>
<feature type="domain" description="ACT" evidence="8">
    <location>
        <begin position="332"/>
        <end position="408"/>
    </location>
</feature>
<comment type="pathway">
    <text evidence="2">Amino-acid biosynthesis; L-isoleucine biosynthesis; 2-oxobutanoate from L-threonine: step 1/1.</text>
</comment>
<dbReference type="InterPro" id="IPR005789">
    <property type="entry name" value="Thr_deHydtase_catblc"/>
</dbReference>
<evidence type="ECO:0000259" key="8">
    <source>
        <dbReference type="PROSITE" id="PS51671"/>
    </source>
</evidence>
<evidence type="ECO:0000313" key="10">
    <source>
        <dbReference type="Proteomes" id="UP000195607"/>
    </source>
</evidence>
<keyword evidence="5" id="KW-0412">Isoleucine biosynthesis</keyword>
<evidence type="ECO:0000256" key="3">
    <source>
        <dbReference type="ARBA" id="ARBA00010869"/>
    </source>
</evidence>
<comment type="similarity">
    <text evidence="3">Belongs to the serine/threonine dehydratase family.</text>
</comment>
<evidence type="ECO:0000256" key="6">
    <source>
        <dbReference type="ARBA" id="ARBA00022898"/>
    </source>
</evidence>
<dbReference type="FunFam" id="3.40.50.1100:FF:000007">
    <property type="entry name" value="L-threonine dehydratase catabolic TdcB"/>
    <property type="match status" value="1"/>
</dbReference>
<evidence type="ECO:0000256" key="1">
    <source>
        <dbReference type="ARBA" id="ARBA00001933"/>
    </source>
</evidence>
<keyword evidence="6" id="KW-0663">Pyridoxal phosphate</keyword>
<dbReference type="UniPathway" id="UPA00047">
    <property type="reaction ID" value="UER00054"/>
</dbReference>
<dbReference type="Gene3D" id="3.30.70.260">
    <property type="match status" value="1"/>
</dbReference>
<dbReference type="Proteomes" id="UP000195607">
    <property type="component" value="Chromosome I"/>
</dbReference>